<dbReference type="Gene3D" id="1.10.10.10">
    <property type="entry name" value="Winged helix-like DNA-binding domain superfamily/Winged helix DNA-binding domain"/>
    <property type="match status" value="1"/>
</dbReference>
<name>A0A0G4K1Q6_9GAMM</name>
<dbReference type="Pfam" id="PF00126">
    <property type="entry name" value="HTH_1"/>
    <property type="match status" value="1"/>
</dbReference>
<evidence type="ECO:0000259" key="1">
    <source>
        <dbReference type="PROSITE" id="PS50931"/>
    </source>
</evidence>
<evidence type="ECO:0000313" key="3">
    <source>
        <dbReference type="Proteomes" id="UP000044377"/>
    </source>
</evidence>
<evidence type="ECO:0000313" key="2">
    <source>
        <dbReference type="EMBL" id="CPR20956.1"/>
    </source>
</evidence>
<dbReference type="GO" id="GO:0003700">
    <property type="term" value="F:DNA-binding transcription factor activity"/>
    <property type="evidence" value="ECO:0007669"/>
    <property type="project" value="InterPro"/>
</dbReference>
<feature type="domain" description="HTH lysR-type" evidence="1">
    <location>
        <begin position="1"/>
        <end position="47"/>
    </location>
</feature>
<dbReference type="OrthoDB" id="464481at2"/>
<sequence>MDPIQSRMFCLVAETGSVVRAAGHLHQAPSILTTRLRQLGQDLGADL</sequence>
<dbReference type="AlphaFoldDB" id="A0A0G4K1Q6"/>
<accession>A0A0G4K1Q6</accession>
<dbReference type="STRING" id="1109412.BN1221_04609"/>
<reference evidence="3" key="1">
    <citation type="submission" date="2015-01" db="EMBL/GenBank/DDBJ databases">
        <authorList>
            <person name="Paterson Steve"/>
        </authorList>
    </citation>
    <scope>NUCLEOTIDE SEQUENCE [LARGE SCALE GENOMIC DNA]</scope>
    <source>
        <strain evidence="3">OBR1</strain>
    </source>
</reference>
<dbReference type="EMBL" id="CGIG01000001">
    <property type="protein sequence ID" value="CPR20956.1"/>
    <property type="molecule type" value="Genomic_DNA"/>
</dbReference>
<protein>
    <submittedName>
        <fullName evidence="2">LysR family transcriptional regulator YneJ</fullName>
    </submittedName>
</protein>
<dbReference type="InterPro" id="IPR000847">
    <property type="entry name" value="LysR_HTH_N"/>
</dbReference>
<dbReference type="InterPro" id="IPR036390">
    <property type="entry name" value="WH_DNA-bd_sf"/>
</dbReference>
<dbReference type="InterPro" id="IPR036388">
    <property type="entry name" value="WH-like_DNA-bd_sf"/>
</dbReference>
<dbReference type="Proteomes" id="UP000044377">
    <property type="component" value="Unassembled WGS sequence"/>
</dbReference>
<dbReference type="SUPFAM" id="SSF46785">
    <property type="entry name" value="Winged helix' DNA-binding domain"/>
    <property type="match status" value="1"/>
</dbReference>
<gene>
    <name evidence="2" type="ORF">BN1221_04609</name>
</gene>
<keyword evidence="3" id="KW-1185">Reference proteome</keyword>
<organism evidence="2 3">
    <name type="scientific">Brenneria goodwinii</name>
    <dbReference type="NCBI Taxonomy" id="1109412"/>
    <lineage>
        <taxon>Bacteria</taxon>
        <taxon>Pseudomonadati</taxon>
        <taxon>Pseudomonadota</taxon>
        <taxon>Gammaproteobacteria</taxon>
        <taxon>Enterobacterales</taxon>
        <taxon>Pectobacteriaceae</taxon>
        <taxon>Brenneria</taxon>
    </lineage>
</organism>
<dbReference type="PROSITE" id="PS50931">
    <property type="entry name" value="HTH_LYSR"/>
    <property type="match status" value="1"/>
</dbReference>
<proteinExistence type="predicted"/>